<keyword evidence="5" id="KW-0812">Transmembrane</keyword>
<dbReference type="InterPro" id="IPR006564">
    <property type="entry name" value="Znf_PMZ"/>
</dbReference>
<evidence type="ECO:0000313" key="7">
    <source>
        <dbReference type="EMBL" id="KAK9987685.1"/>
    </source>
</evidence>
<dbReference type="InterPro" id="IPR007527">
    <property type="entry name" value="Znf_SWIM"/>
</dbReference>
<evidence type="ECO:0000256" key="3">
    <source>
        <dbReference type="ARBA" id="ARBA00022833"/>
    </source>
</evidence>
<keyword evidence="3" id="KW-0862">Zinc</keyword>
<dbReference type="SMART" id="SM00575">
    <property type="entry name" value="ZnF_PMZ"/>
    <property type="match status" value="1"/>
</dbReference>
<keyword evidence="5" id="KW-1133">Transmembrane helix</keyword>
<gene>
    <name evidence="7" type="ORF">SO802_027924</name>
</gene>
<organism evidence="7 8">
    <name type="scientific">Lithocarpus litseifolius</name>
    <dbReference type="NCBI Taxonomy" id="425828"/>
    <lineage>
        <taxon>Eukaryota</taxon>
        <taxon>Viridiplantae</taxon>
        <taxon>Streptophyta</taxon>
        <taxon>Embryophyta</taxon>
        <taxon>Tracheophyta</taxon>
        <taxon>Spermatophyta</taxon>
        <taxon>Magnoliopsida</taxon>
        <taxon>eudicotyledons</taxon>
        <taxon>Gunneridae</taxon>
        <taxon>Pentapetalae</taxon>
        <taxon>rosids</taxon>
        <taxon>fabids</taxon>
        <taxon>Fagales</taxon>
        <taxon>Fagaceae</taxon>
        <taxon>Lithocarpus</taxon>
    </lineage>
</organism>
<dbReference type="GO" id="GO:0008270">
    <property type="term" value="F:zinc ion binding"/>
    <property type="evidence" value="ECO:0007669"/>
    <property type="project" value="UniProtKB-KW"/>
</dbReference>
<sequence>MHFWGTLYVLACIPCMCLQLECIRLYLMTRFQDNREKILRVESNICANVLKRLHKEKVASSKWLACWAGQIQFEVKNGLQSFTIDLATTHCSCRKWDISGIPCAHAITYIFSNRQDAEQLCIAAEICMLNAFLDAEYCALQQIETLNFVCTKSQTISI</sequence>
<feature type="transmembrane region" description="Helical" evidence="5">
    <location>
        <begin position="6"/>
        <end position="27"/>
    </location>
</feature>
<keyword evidence="2 4" id="KW-0863">Zinc-finger</keyword>
<dbReference type="AlphaFoldDB" id="A0AAW2BS30"/>
<evidence type="ECO:0000256" key="4">
    <source>
        <dbReference type="PROSITE-ProRule" id="PRU00325"/>
    </source>
</evidence>
<dbReference type="Proteomes" id="UP001459277">
    <property type="component" value="Unassembled WGS sequence"/>
</dbReference>
<evidence type="ECO:0000256" key="2">
    <source>
        <dbReference type="ARBA" id="ARBA00022771"/>
    </source>
</evidence>
<comment type="caution">
    <text evidence="7">The sequence shown here is derived from an EMBL/GenBank/DDBJ whole genome shotgun (WGS) entry which is preliminary data.</text>
</comment>
<keyword evidence="1" id="KW-0479">Metal-binding</keyword>
<proteinExistence type="predicted"/>
<dbReference type="PROSITE" id="PS50966">
    <property type="entry name" value="ZF_SWIM"/>
    <property type="match status" value="1"/>
</dbReference>
<evidence type="ECO:0000313" key="8">
    <source>
        <dbReference type="Proteomes" id="UP001459277"/>
    </source>
</evidence>
<dbReference type="PANTHER" id="PTHR31973">
    <property type="entry name" value="POLYPROTEIN, PUTATIVE-RELATED"/>
    <property type="match status" value="1"/>
</dbReference>
<keyword evidence="5" id="KW-0472">Membrane</keyword>
<reference evidence="7 8" key="1">
    <citation type="submission" date="2024-01" db="EMBL/GenBank/DDBJ databases">
        <title>A telomere-to-telomere, gap-free genome of sweet tea (Lithocarpus litseifolius).</title>
        <authorList>
            <person name="Zhou J."/>
        </authorList>
    </citation>
    <scope>NUCLEOTIDE SEQUENCE [LARGE SCALE GENOMIC DNA]</scope>
    <source>
        <strain evidence="7">Zhou-2022a</strain>
        <tissue evidence="7">Leaf</tissue>
    </source>
</reference>
<name>A0AAW2BS30_9ROSI</name>
<dbReference type="PANTHER" id="PTHR31973:SF187">
    <property type="entry name" value="MUTATOR TRANSPOSASE MUDRA PROTEIN"/>
    <property type="match status" value="1"/>
</dbReference>
<evidence type="ECO:0000259" key="6">
    <source>
        <dbReference type="PROSITE" id="PS50966"/>
    </source>
</evidence>
<evidence type="ECO:0000256" key="5">
    <source>
        <dbReference type="SAM" id="Phobius"/>
    </source>
</evidence>
<accession>A0AAW2BS30</accession>
<feature type="domain" description="SWIM-type" evidence="6">
    <location>
        <begin position="82"/>
        <end position="114"/>
    </location>
</feature>
<dbReference type="EMBL" id="JAZDWU010000010">
    <property type="protein sequence ID" value="KAK9987685.1"/>
    <property type="molecule type" value="Genomic_DNA"/>
</dbReference>
<evidence type="ECO:0000256" key="1">
    <source>
        <dbReference type="ARBA" id="ARBA00022723"/>
    </source>
</evidence>
<dbReference type="Pfam" id="PF04434">
    <property type="entry name" value="SWIM"/>
    <property type="match status" value="1"/>
</dbReference>
<keyword evidence="8" id="KW-1185">Reference proteome</keyword>
<protein>
    <recommendedName>
        <fullName evidence="6">SWIM-type domain-containing protein</fullName>
    </recommendedName>
</protein>